<comment type="caution">
    <text evidence="2">The sequence shown here is derived from an EMBL/GenBank/DDBJ whole genome shotgun (WGS) entry which is preliminary data.</text>
</comment>
<dbReference type="AlphaFoldDB" id="A0A163L2N3"/>
<proteinExistence type="predicted"/>
<evidence type="ECO:0000313" key="2">
    <source>
        <dbReference type="EMBL" id="KZM27454.1"/>
    </source>
</evidence>
<feature type="region of interest" description="Disordered" evidence="1">
    <location>
        <begin position="447"/>
        <end position="485"/>
    </location>
</feature>
<evidence type="ECO:0000313" key="3">
    <source>
        <dbReference type="Proteomes" id="UP000076837"/>
    </source>
</evidence>
<feature type="compositionally biased region" description="Polar residues" evidence="1">
    <location>
        <begin position="317"/>
        <end position="326"/>
    </location>
</feature>
<evidence type="ECO:0000256" key="1">
    <source>
        <dbReference type="SAM" id="MobiDB-lite"/>
    </source>
</evidence>
<feature type="compositionally biased region" description="Polar residues" evidence="1">
    <location>
        <begin position="391"/>
        <end position="410"/>
    </location>
</feature>
<reference evidence="2 3" key="1">
    <citation type="journal article" date="2016" name="Sci. Rep.">
        <title>Draft genome sequencing and secretome analysis of fungal phytopathogen Ascochyta rabiei provides insight into the necrotrophic effector repertoire.</title>
        <authorList>
            <person name="Verma S."/>
            <person name="Gazara R.K."/>
            <person name="Nizam S."/>
            <person name="Parween S."/>
            <person name="Chattopadhyay D."/>
            <person name="Verma P.K."/>
        </authorList>
    </citation>
    <scope>NUCLEOTIDE SEQUENCE [LARGE SCALE GENOMIC DNA]</scope>
    <source>
        <strain evidence="2 3">ArDII</strain>
    </source>
</reference>
<keyword evidence="3" id="KW-1185">Reference proteome</keyword>
<dbReference type="Proteomes" id="UP000076837">
    <property type="component" value="Unassembled WGS sequence"/>
</dbReference>
<protein>
    <submittedName>
        <fullName evidence="2">Uncharacterized protein</fullName>
    </submittedName>
</protein>
<dbReference type="EMBL" id="JYNV01000065">
    <property type="protein sequence ID" value="KZM27454.1"/>
    <property type="molecule type" value="Genomic_DNA"/>
</dbReference>
<sequence length="664" mass="74930">MPSTPEGRLEWFFDVFDDRCTQLQVQDAHERKLEQHIANARCEFLGPSPGTSESLVVQFESLYKDLRDHVPESEERGATKVQKSVLEALAAPCKALSIRLDRSQSFEDRTQHFFSELSSYLETRYRQEREYTNHSTEVTLAHKYMKEECRKIIMDAFKRFDSALNMDDSVEELLEKYVSEVERQFKLSRDSTPVLSGSTSSLEGATKQSAVELHTAYDKFILESGDEILPRQNGCLEIRNKDNKTQELMDIETRVVFRKIGNKASEMRQLLLELRLVGLRERQLNTSKMSGNESEESNSAGPSSRNVNKGKGRAIEPQSSDNSELNNPDLPLDTIESTDTSTPAGIDWGDYESAMTERETVLDEWDQLLPALRADIRERNATLDRSEAKSDSSAFRQSTLGQVQPISSPRTRYREGLSAYGALNTRKDEARDRDSIPLDEAVVVGDQGMGAGDEDVGGGAEPTSSHAAHDGAGISTGSENPIGGDEYQTEVRDVRAWDETVSGFVPLDDLVPHGAARSAIMDVVKRLNDGKKQRLQAFLRSSREKDRRAEHDPQCLTCRHINFKATECKENGFPDDNHACHVCIAEKANHPCCKLYREPSSKWYIGFLPLPPPIASRTRRKTTSTGWRRKSKPLRPKLPHRLAIRSVTRRRVRHEQREGFQGGL</sequence>
<name>A0A163L2N3_DIDRA</name>
<feature type="region of interest" description="Disordered" evidence="1">
    <location>
        <begin position="383"/>
        <end position="411"/>
    </location>
</feature>
<organism evidence="2 3">
    <name type="scientific">Didymella rabiei</name>
    <name type="common">Chickpea ascochyta blight fungus</name>
    <name type="synonym">Mycosphaerella rabiei</name>
    <dbReference type="NCBI Taxonomy" id="5454"/>
    <lineage>
        <taxon>Eukaryota</taxon>
        <taxon>Fungi</taxon>
        <taxon>Dikarya</taxon>
        <taxon>Ascomycota</taxon>
        <taxon>Pezizomycotina</taxon>
        <taxon>Dothideomycetes</taxon>
        <taxon>Pleosporomycetidae</taxon>
        <taxon>Pleosporales</taxon>
        <taxon>Pleosporineae</taxon>
        <taxon>Didymellaceae</taxon>
        <taxon>Ascochyta</taxon>
    </lineage>
</organism>
<gene>
    <name evidence="2" type="ORF">ST47_g1411</name>
</gene>
<feature type="region of interest" description="Disordered" evidence="1">
    <location>
        <begin position="285"/>
        <end position="348"/>
    </location>
</feature>
<accession>A0A163L2N3</accession>